<reference evidence="1 2" key="1">
    <citation type="journal article" date="2019" name="Int. J. Syst. Evol. Microbiol.">
        <title>The Global Catalogue of Microorganisms (GCM) 10K type strain sequencing project: providing services to taxonomists for standard genome sequencing and annotation.</title>
        <authorList>
            <consortium name="The Broad Institute Genomics Platform"/>
            <consortium name="The Broad Institute Genome Sequencing Center for Infectious Disease"/>
            <person name="Wu L."/>
            <person name="Ma J."/>
        </authorList>
    </citation>
    <scope>NUCLEOTIDE SEQUENCE [LARGE SCALE GENOMIC DNA]</scope>
    <source>
        <strain evidence="1 2">JCM 14306</strain>
    </source>
</reference>
<dbReference type="Proteomes" id="UP001501319">
    <property type="component" value="Unassembled WGS sequence"/>
</dbReference>
<name>A0ABN2F1Q0_9ACTN</name>
<dbReference type="EMBL" id="BAAANE010000003">
    <property type="protein sequence ID" value="GAA1626513.1"/>
    <property type="molecule type" value="Genomic_DNA"/>
</dbReference>
<evidence type="ECO:0000313" key="1">
    <source>
        <dbReference type="EMBL" id="GAA1626513.1"/>
    </source>
</evidence>
<protein>
    <recommendedName>
        <fullName evidence="3">Transcriptional regulator</fullName>
    </recommendedName>
</protein>
<evidence type="ECO:0000313" key="2">
    <source>
        <dbReference type="Proteomes" id="UP001501319"/>
    </source>
</evidence>
<organism evidence="1 2">
    <name type="scientific">Kribbella alba</name>
    <dbReference type="NCBI Taxonomy" id="190197"/>
    <lineage>
        <taxon>Bacteria</taxon>
        <taxon>Bacillati</taxon>
        <taxon>Actinomycetota</taxon>
        <taxon>Actinomycetes</taxon>
        <taxon>Propionibacteriales</taxon>
        <taxon>Kribbellaceae</taxon>
        <taxon>Kribbella</taxon>
    </lineage>
</organism>
<evidence type="ECO:0008006" key="3">
    <source>
        <dbReference type="Google" id="ProtNLM"/>
    </source>
</evidence>
<proteinExistence type="predicted"/>
<keyword evidence="2" id="KW-1185">Reference proteome</keyword>
<accession>A0ABN2F1Q0</accession>
<comment type="caution">
    <text evidence="1">The sequence shown here is derived from an EMBL/GenBank/DDBJ whole genome shotgun (WGS) entry which is preliminary data.</text>
</comment>
<sequence length="442" mass="47626">MTVRLGLVVPVESRTIFERAVRDVAGVQVNWALYADEDSIPSLVQEVAPGQEVLCFAGPLPLERARAVIPPNVSVVDVRPSRVDLAVSFLQARNFGIDLTPVSIDSLPRKMVDDLLVELGLDSETVAVMPFDKTASPDDIVRFHREQNALLGTRYVITGRNSVFRLLDGTFGAPVVRVVPTAATIANTIRGVTLEALSARKEDLRLCAAVFKAVAAGDGDVDAAGSVEVIRRILAEDLEWGNAWIEATRESEVLVLGHKKLMEDKTQGWRFLGVLEEMSAKTEARVVAGIGLGSSAQGSIDCAHQALELATQRGGGCAYLITDAGEITGPMVDHETRAPNYLFKSDDVALENIVQAVGLGLTTVTRLIDLERQLGGAATSAEEVGRNLNVTPPSARRILRVLRGAGLAHPVGSSQATGRGRPTRLYRIDIAQMLYNQEGLRR</sequence>
<dbReference type="RefSeq" id="WP_344109842.1">
    <property type="nucleotide sequence ID" value="NZ_BAAANE010000003.1"/>
</dbReference>
<gene>
    <name evidence="1" type="ORF">GCM10009744_13020</name>
</gene>